<dbReference type="GO" id="GO:0006950">
    <property type="term" value="P:response to stress"/>
    <property type="evidence" value="ECO:0007669"/>
    <property type="project" value="UniProtKB-ARBA"/>
</dbReference>
<dbReference type="SMART" id="SM00220">
    <property type="entry name" value="S_TKc"/>
    <property type="match status" value="1"/>
</dbReference>
<sequence length="739" mass="81979">MILTVLLILGCCFFFLPMPMVAAQPWMICGSSKYTANSIYQSNLDSLLSSSFLVVSGDSSSGALFAKGSRGAAPDTVYAVALCRGDANASACSGCVDAAYAAATARLCPLSKDAAVFYDECALRFSDEDILNMDAFGRVNTSAAVGVAPLVLMNITSEPMLSGWNTNIQGTKNFTQFFIKTMNYIVAQALSTTKHYAAIRVDMDDADASNTVTLPRRLFCLAQCAPDLVEDICYNCLQNFSDLATANFAGRQGGRILALRCNLRYDTDKFFAEPVAKVLVPALVAPLLALFLCIIASIILRRHIKGKTNADEDEALIWGLQGRSSEFTIYDFSQVLEATDNFSEENKLGQGGFGPVYKGRFPDGVEIAVKRLASHSGQGLTEFKNEIQLIAKLQHTNLVRLLGCCYQGQEKILIYEYLPNKSLDFFIFDETRRALIDWHKRLAIIDGIAQGLLYLHKHSRLRVIHRDLKAGNILLDREMNPKIADFGLAKIFSVNDNEGNTKRIVGTYGYMAPEYASEGLFSIKSDVFSFGVLILEIVSGKKTSSFHRYGEFINLLGHAWQMWKDETWLQLVDPLLPTDSHTIEIMRCINIALLCVQENAADRPTTSEVVAMLSNETMTLPEPKHPAFFNMRLTNEEASTVIAASSVNGLGVRDEVIFYSLLKKRNISLCPSYQYLSFSTLLGLGTCGSQCYCCRRCPSGSEYVLWFQAPWWLLNLDFRRTYLNSSIIFKVLFCSNICS</sequence>
<comment type="subcellular location">
    <subcellularLocation>
        <location evidence="1">Membrane</location>
        <topology evidence="1">Single-pass membrane protein</topology>
    </subcellularLocation>
</comment>
<evidence type="ECO:0000256" key="6">
    <source>
        <dbReference type="ARBA" id="ARBA00022737"/>
    </source>
</evidence>
<dbReference type="InterPro" id="IPR011009">
    <property type="entry name" value="Kinase-like_dom_sf"/>
</dbReference>
<keyword evidence="10 13" id="KW-1133">Transmembrane helix</keyword>
<evidence type="ECO:0000313" key="18">
    <source>
        <dbReference type="Proteomes" id="UP000006591"/>
    </source>
</evidence>
<evidence type="ECO:0000256" key="1">
    <source>
        <dbReference type="ARBA" id="ARBA00004167"/>
    </source>
</evidence>
<accession>A0A0E0J472</accession>
<dbReference type="Gramene" id="ONIVA11G19450.1">
    <property type="protein sequence ID" value="ONIVA11G19450.1"/>
    <property type="gene ID" value="ONIVA11G19450"/>
</dbReference>
<dbReference type="STRING" id="4536.A0A0E0J472"/>
<keyword evidence="5 14" id="KW-0732">Signal</keyword>
<dbReference type="GO" id="GO:0005524">
    <property type="term" value="F:ATP binding"/>
    <property type="evidence" value="ECO:0007669"/>
    <property type="project" value="UniProtKB-KW"/>
</dbReference>
<dbReference type="eggNOG" id="ENOG502QWDY">
    <property type="taxonomic scope" value="Eukaryota"/>
</dbReference>
<evidence type="ECO:0000256" key="12">
    <source>
        <dbReference type="ARBA" id="ARBA00023180"/>
    </source>
</evidence>
<evidence type="ECO:0000256" key="11">
    <source>
        <dbReference type="ARBA" id="ARBA00023136"/>
    </source>
</evidence>
<dbReference type="EnsemblPlants" id="ONIVA11G19450.1">
    <property type="protein sequence ID" value="ONIVA11G19450.1"/>
    <property type="gene ID" value="ONIVA11G19450"/>
</dbReference>
<dbReference type="Pfam" id="PF07714">
    <property type="entry name" value="PK_Tyr_Ser-Thr"/>
    <property type="match status" value="1"/>
</dbReference>
<protein>
    <submittedName>
        <fullName evidence="17">Uncharacterized protein</fullName>
    </submittedName>
</protein>
<keyword evidence="12" id="KW-0325">Glycoprotein</keyword>
<keyword evidence="18" id="KW-1185">Reference proteome</keyword>
<keyword evidence="2" id="KW-0723">Serine/threonine-protein kinase</keyword>
<dbReference type="InterPro" id="IPR038408">
    <property type="entry name" value="GNK2_sf"/>
</dbReference>
<keyword evidence="9" id="KW-0067">ATP-binding</keyword>
<dbReference type="PROSITE" id="PS00108">
    <property type="entry name" value="PROTEIN_KINASE_ST"/>
    <property type="match status" value="1"/>
</dbReference>
<organism evidence="17">
    <name type="scientific">Oryza nivara</name>
    <name type="common">Indian wild rice</name>
    <name type="synonym">Oryza sativa f. spontanea</name>
    <dbReference type="NCBI Taxonomy" id="4536"/>
    <lineage>
        <taxon>Eukaryota</taxon>
        <taxon>Viridiplantae</taxon>
        <taxon>Streptophyta</taxon>
        <taxon>Embryophyta</taxon>
        <taxon>Tracheophyta</taxon>
        <taxon>Spermatophyta</taxon>
        <taxon>Magnoliopsida</taxon>
        <taxon>Liliopsida</taxon>
        <taxon>Poales</taxon>
        <taxon>Poaceae</taxon>
        <taxon>BOP clade</taxon>
        <taxon>Oryzoideae</taxon>
        <taxon>Oryzeae</taxon>
        <taxon>Oryzinae</taxon>
        <taxon>Oryza</taxon>
    </lineage>
</organism>
<evidence type="ECO:0000256" key="4">
    <source>
        <dbReference type="ARBA" id="ARBA00022692"/>
    </source>
</evidence>
<dbReference type="InterPro" id="IPR008271">
    <property type="entry name" value="Ser/Thr_kinase_AS"/>
</dbReference>
<keyword evidence="8" id="KW-0418">Kinase</keyword>
<reference evidence="17" key="1">
    <citation type="submission" date="2015-04" db="UniProtKB">
        <authorList>
            <consortium name="EnsemblPlants"/>
        </authorList>
    </citation>
    <scope>IDENTIFICATION</scope>
    <source>
        <strain evidence="17">SL10</strain>
    </source>
</reference>
<dbReference type="InterPro" id="IPR000719">
    <property type="entry name" value="Prot_kinase_dom"/>
</dbReference>
<evidence type="ECO:0000256" key="7">
    <source>
        <dbReference type="ARBA" id="ARBA00022741"/>
    </source>
</evidence>
<feature type="domain" description="Gnk2-homologous" evidence="16">
    <location>
        <begin position="156"/>
        <end position="270"/>
    </location>
</feature>
<evidence type="ECO:0000259" key="16">
    <source>
        <dbReference type="PROSITE" id="PS51473"/>
    </source>
</evidence>
<keyword evidence="4 13" id="KW-0812">Transmembrane</keyword>
<dbReference type="InterPro" id="IPR002902">
    <property type="entry name" value="GNK2"/>
</dbReference>
<keyword evidence="11 13" id="KW-0472">Membrane</keyword>
<dbReference type="InterPro" id="IPR001245">
    <property type="entry name" value="Ser-Thr/Tyr_kinase_cat_dom"/>
</dbReference>
<dbReference type="Gene3D" id="3.30.200.20">
    <property type="entry name" value="Phosphorylase Kinase, domain 1"/>
    <property type="match status" value="1"/>
</dbReference>
<dbReference type="PANTHER" id="PTHR27002:SF935">
    <property type="entry name" value="OS11G0681400 PROTEIN"/>
    <property type="match status" value="1"/>
</dbReference>
<dbReference type="CDD" id="cd14066">
    <property type="entry name" value="STKc_IRAK"/>
    <property type="match status" value="1"/>
</dbReference>
<dbReference type="Pfam" id="PF01657">
    <property type="entry name" value="Stress-antifung"/>
    <property type="match status" value="2"/>
</dbReference>
<dbReference type="GO" id="GO:0004674">
    <property type="term" value="F:protein serine/threonine kinase activity"/>
    <property type="evidence" value="ECO:0007669"/>
    <property type="project" value="UniProtKB-KW"/>
</dbReference>
<evidence type="ECO:0000256" key="13">
    <source>
        <dbReference type="SAM" id="Phobius"/>
    </source>
</evidence>
<evidence type="ECO:0000256" key="3">
    <source>
        <dbReference type="ARBA" id="ARBA00022679"/>
    </source>
</evidence>
<dbReference type="SUPFAM" id="SSF56112">
    <property type="entry name" value="Protein kinase-like (PK-like)"/>
    <property type="match status" value="1"/>
</dbReference>
<evidence type="ECO:0000256" key="10">
    <source>
        <dbReference type="ARBA" id="ARBA00022989"/>
    </source>
</evidence>
<evidence type="ECO:0000256" key="8">
    <source>
        <dbReference type="ARBA" id="ARBA00022777"/>
    </source>
</evidence>
<dbReference type="Proteomes" id="UP000006591">
    <property type="component" value="Chromosome 11"/>
</dbReference>
<dbReference type="FunFam" id="1.10.510.10:FF:000129">
    <property type="entry name" value="cysteine-rich receptor-like protein kinase 10"/>
    <property type="match status" value="1"/>
</dbReference>
<dbReference type="Gene3D" id="1.10.510.10">
    <property type="entry name" value="Transferase(Phosphotransferase) domain 1"/>
    <property type="match status" value="1"/>
</dbReference>
<evidence type="ECO:0000256" key="2">
    <source>
        <dbReference type="ARBA" id="ARBA00022527"/>
    </source>
</evidence>
<feature type="domain" description="Protein kinase" evidence="15">
    <location>
        <begin position="342"/>
        <end position="628"/>
    </location>
</feature>
<name>A0A0E0J472_ORYNI</name>
<evidence type="ECO:0000313" key="17">
    <source>
        <dbReference type="EnsemblPlants" id="ONIVA11G19450.1"/>
    </source>
</evidence>
<keyword evidence="7" id="KW-0547">Nucleotide-binding</keyword>
<keyword evidence="3" id="KW-0808">Transferase</keyword>
<dbReference type="CDD" id="cd23509">
    <property type="entry name" value="Gnk2-like"/>
    <property type="match status" value="2"/>
</dbReference>
<proteinExistence type="predicted"/>
<dbReference type="GO" id="GO:0005886">
    <property type="term" value="C:plasma membrane"/>
    <property type="evidence" value="ECO:0007669"/>
    <property type="project" value="TreeGrafter"/>
</dbReference>
<feature type="signal peptide" evidence="14">
    <location>
        <begin position="1"/>
        <end position="23"/>
    </location>
</feature>
<dbReference type="OMA" id="CCYQGQE"/>
<dbReference type="Gene3D" id="3.30.430.20">
    <property type="entry name" value="Gnk2 domain, C-X8-C-X2-C motif"/>
    <property type="match status" value="2"/>
</dbReference>
<evidence type="ECO:0000256" key="14">
    <source>
        <dbReference type="SAM" id="SignalP"/>
    </source>
</evidence>
<keyword evidence="6" id="KW-0677">Repeat</keyword>
<evidence type="ECO:0000256" key="9">
    <source>
        <dbReference type="ARBA" id="ARBA00022840"/>
    </source>
</evidence>
<evidence type="ECO:0000256" key="5">
    <source>
        <dbReference type="ARBA" id="ARBA00022729"/>
    </source>
</evidence>
<dbReference type="FunFam" id="3.30.200.20:FF:000142">
    <property type="entry name" value="Cysteine-rich receptor-like protein kinase 10"/>
    <property type="match status" value="1"/>
</dbReference>
<reference evidence="17" key="2">
    <citation type="submission" date="2018-04" db="EMBL/GenBank/DDBJ databases">
        <title>OnivRS2 (Oryza nivara Reference Sequence Version 2).</title>
        <authorList>
            <person name="Zhang J."/>
            <person name="Kudrna D."/>
            <person name="Lee S."/>
            <person name="Talag J."/>
            <person name="Rajasekar S."/>
            <person name="Welchert J."/>
            <person name="Hsing Y.-I."/>
            <person name="Wing R.A."/>
        </authorList>
    </citation>
    <scope>NUCLEOTIDE SEQUENCE [LARGE SCALE GENOMIC DNA]</scope>
    <source>
        <strain evidence="17">SL10</strain>
    </source>
</reference>
<dbReference type="AlphaFoldDB" id="A0A0E0J472"/>
<feature type="transmembrane region" description="Helical" evidence="13">
    <location>
        <begin position="278"/>
        <end position="300"/>
    </location>
</feature>
<dbReference type="PANTHER" id="PTHR27002">
    <property type="entry name" value="RECEPTOR-LIKE SERINE/THREONINE-PROTEIN KINASE SD1-8"/>
    <property type="match status" value="1"/>
</dbReference>
<evidence type="ECO:0000259" key="15">
    <source>
        <dbReference type="PROSITE" id="PS50011"/>
    </source>
</evidence>
<dbReference type="PROSITE" id="PS51473">
    <property type="entry name" value="GNK2"/>
    <property type="match status" value="2"/>
</dbReference>
<feature type="domain" description="Gnk2-homologous" evidence="16">
    <location>
        <begin position="22"/>
        <end position="130"/>
    </location>
</feature>
<dbReference type="PROSITE" id="PS50011">
    <property type="entry name" value="PROTEIN_KINASE_DOM"/>
    <property type="match status" value="1"/>
</dbReference>
<feature type="chain" id="PRO_5002363505" evidence="14">
    <location>
        <begin position="24"/>
        <end position="739"/>
    </location>
</feature>